<feature type="chain" id="PRO_5047516374" description="Lipoprotein" evidence="2">
    <location>
        <begin position="24"/>
        <end position="184"/>
    </location>
</feature>
<dbReference type="EMBL" id="BAABBX010000016">
    <property type="protein sequence ID" value="GAA4194399.1"/>
    <property type="molecule type" value="Genomic_DNA"/>
</dbReference>
<reference evidence="4" key="1">
    <citation type="journal article" date="2019" name="Int. J. Syst. Evol. Microbiol.">
        <title>The Global Catalogue of Microorganisms (GCM) 10K type strain sequencing project: providing services to taxonomists for standard genome sequencing and annotation.</title>
        <authorList>
            <consortium name="The Broad Institute Genomics Platform"/>
            <consortium name="The Broad Institute Genome Sequencing Center for Infectious Disease"/>
            <person name="Wu L."/>
            <person name="Ma J."/>
        </authorList>
    </citation>
    <scope>NUCLEOTIDE SEQUENCE [LARGE SCALE GENOMIC DNA]</scope>
    <source>
        <strain evidence="4">JCM 17593</strain>
    </source>
</reference>
<gene>
    <name evidence="3" type="ORF">GCM10022288_29810</name>
</gene>
<keyword evidence="2" id="KW-0732">Signal</keyword>
<comment type="caution">
    <text evidence="3">The sequence shown here is derived from an EMBL/GenBank/DDBJ whole genome shotgun (WGS) entry which is preliminary data.</text>
</comment>
<evidence type="ECO:0000313" key="4">
    <source>
        <dbReference type="Proteomes" id="UP001500213"/>
    </source>
</evidence>
<name>A0ABP8AZM3_9MICO</name>
<evidence type="ECO:0000256" key="1">
    <source>
        <dbReference type="SAM" id="MobiDB-lite"/>
    </source>
</evidence>
<feature type="region of interest" description="Disordered" evidence="1">
    <location>
        <begin position="26"/>
        <end position="47"/>
    </location>
</feature>
<protein>
    <recommendedName>
        <fullName evidence="5">Lipoprotein</fullName>
    </recommendedName>
</protein>
<organism evidence="3 4">
    <name type="scientific">Gryllotalpicola kribbensis</name>
    <dbReference type="NCBI Taxonomy" id="993084"/>
    <lineage>
        <taxon>Bacteria</taxon>
        <taxon>Bacillati</taxon>
        <taxon>Actinomycetota</taxon>
        <taxon>Actinomycetes</taxon>
        <taxon>Micrococcales</taxon>
        <taxon>Microbacteriaceae</taxon>
        <taxon>Gryllotalpicola</taxon>
    </lineage>
</organism>
<accession>A0ABP8AZM3</accession>
<keyword evidence="4" id="KW-1185">Reference proteome</keyword>
<evidence type="ECO:0000313" key="3">
    <source>
        <dbReference type="EMBL" id="GAA4194399.1"/>
    </source>
</evidence>
<sequence>MRRTVTALALAAAVLALAGCAGSATPSATTHTGTTQHATATPTASPASPASAADCDGVFVTVQFGLLGATDIDACAPATGPITAAAALKEVDVTTAGTQKYGDQVVCRVNGSPSASTAIDVPGHDPYTETCQSMPAAYAYWAVWVKDAGKWDYAASSITTQQVKPGQTLGLKFTTGTDTTPPQG</sequence>
<proteinExistence type="predicted"/>
<dbReference type="Proteomes" id="UP001500213">
    <property type="component" value="Unassembled WGS sequence"/>
</dbReference>
<dbReference type="RefSeq" id="WP_344778289.1">
    <property type="nucleotide sequence ID" value="NZ_BAABBX010000016.1"/>
</dbReference>
<evidence type="ECO:0000256" key="2">
    <source>
        <dbReference type="SAM" id="SignalP"/>
    </source>
</evidence>
<feature type="signal peptide" evidence="2">
    <location>
        <begin position="1"/>
        <end position="23"/>
    </location>
</feature>
<dbReference type="PROSITE" id="PS51257">
    <property type="entry name" value="PROKAR_LIPOPROTEIN"/>
    <property type="match status" value="1"/>
</dbReference>
<evidence type="ECO:0008006" key="5">
    <source>
        <dbReference type="Google" id="ProtNLM"/>
    </source>
</evidence>